<dbReference type="OrthoDB" id="1936908at2759"/>
<keyword evidence="2" id="KW-0812">Transmembrane</keyword>
<evidence type="ECO:0000313" key="3">
    <source>
        <dbReference type="EMBL" id="KZV35647.1"/>
    </source>
</evidence>
<gene>
    <name evidence="3" type="ORF">F511_24030</name>
</gene>
<evidence type="ECO:0000256" key="2">
    <source>
        <dbReference type="SAM" id="Phobius"/>
    </source>
</evidence>
<organism evidence="3 4">
    <name type="scientific">Dorcoceras hygrometricum</name>
    <dbReference type="NCBI Taxonomy" id="472368"/>
    <lineage>
        <taxon>Eukaryota</taxon>
        <taxon>Viridiplantae</taxon>
        <taxon>Streptophyta</taxon>
        <taxon>Embryophyta</taxon>
        <taxon>Tracheophyta</taxon>
        <taxon>Spermatophyta</taxon>
        <taxon>Magnoliopsida</taxon>
        <taxon>eudicotyledons</taxon>
        <taxon>Gunneridae</taxon>
        <taxon>Pentapetalae</taxon>
        <taxon>asterids</taxon>
        <taxon>lamiids</taxon>
        <taxon>Lamiales</taxon>
        <taxon>Gesneriaceae</taxon>
        <taxon>Didymocarpoideae</taxon>
        <taxon>Trichosporeae</taxon>
        <taxon>Loxocarpinae</taxon>
        <taxon>Dorcoceras</taxon>
    </lineage>
</organism>
<keyword evidence="2" id="KW-0472">Membrane</keyword>
<evidence type="ECO:0000313" key="4">
    <source>
        <dbReference type="Proteomes" id="UP000250235"/>
    </source>
</evidence>
<feature type="region of interest" description="Disordered" evidence="1">
    <location>
        <begin position="83"/>
        <end position="122"/>
    </location>
</feature>
<accession>A0A2Z7BTP8</accession>
<sequence>MSTGFVGGTRSCCSQLVALDSSHEALSSYTLRGGCSWLERDREVAVSGRVFVRAGLKKISRDPCCGNRCTELRYGLSLLQREMPPRRRGRGRGQFEESTGQNEDRRSARSHTRVSNKEEDEIAAPPTERMDVVIARFQRMNPPAFNGDESSEDANSWLFNIIGLFDRVQYDDDLRLICAIYAVSVLFCLILLSVFVDAA</sequence>
<proteinExistence type="predicted"/>
<keyword evidence="4" id="KW-1185">Reference proteome</keyword>
<reference evidence="3 4" key="1">
    <citation type="journal article" date="2015" name="Proc. Natl. Acad. Sci. U.S.A.">
        <title>The resurrection genome of Boea hygrometrica: A blueprint for survival of dehydration.</title>
        <authorList>
            <person name="Xiao L."/>
            <person name="Yang G."/>
            <person name="Zhang L."/>
            <person name="Yang X."/>
            <person name="Zhao S."/>
            <person name="Ji Z."/>
            <person name="Zhou Q."/>
            <person name="Hu M."/>
            <person name="Wang Y."/>
            <person name="Chen M."/>
            <person name="Xu Y."/>
            <person name="Jin H."/>
            <person name="Xiao X."/>
            <person name="Hu G."/>
            <person name="Bao F."/>
            <person name="Hu Y."/>
            <person name="Wan P."/>
            <person name="Li L."/>
            <person name="Deng X."/>
            <person name="Kuang T."/>
            <person name="Xiang C."/>
            <person name="Zhu J.K."/>
            <person name="Oliver M.J."/>
            <person name="He Y."/>
        </authorList>
    </citation>
    <scope>NUCLEOTIDE SEQUENCE [LARGE SCALE GENOMIC DNA]</scope>
    <source>
        <strain evidence="4">cv. XS01</strain>
    </source>
</reference>
<dbReference type="Proteomes" id="UP000250235">
    <property type="component" value="Unassembled WGS sequence"/>
</dbReference>
<name>A0A2Z7BTP8_9LAMI</name>
<evidence type="ECO:0000256" key="1">
    <source>
        <dbReference type="SAM" id="MobiDB-lite"/>
    </source>
</evidence>
<dbReference type="EMBL" id="KV004524">
    <property type="protein sequence ID" value="KZV35647.1"/>
    <property type="molecule type" value="Genomic_DNA"/>
</dbReference>
<protein>
    <submittedName>
        <fullName evidence="3">Uncharacterized protein</fullName>
    </submittedName>
</protein>
<feature type="transmembrane region" description="Helical" evidence="2">
    <location>
        <begin position="176"/>
        <end position="196"/>
    </location>
</feature>
<dbReference type="AlphaFoldDB" id="A0A2Z7BTP8"/>
<keyword evidence="2" id="KW-1133">Transmembrane helix</keyword>